<feature type="transmembrane region" description="Helical" evidence="1">
    <location>
        <begin position="195"/>
        <end position="217"/>
    </location>
</feature>
<dbReference type="AlphaFoldDB" id="A0A1I2HHF4"/>
<keyword evidence="1" id="KW-0812">Transmembrane</keyword>
<proteinExistence type="predicted"/>
<dbReference type="Proteomes" id="UP000199400">
    <property type="component" value="Unassembled WGS sequence"/>
</dbReference>
<dbReference type="EMBL" id="FOMX01000043">
    <property type="protein sequence ID" value="SFF29574.1"/>
    <property type="molecule type" value="Genomic_DNA"/>
</dbReference>
<sequence length="560" mass="59191">MTPSRRASLAYFAGTWALLTGFRAHAPLHLDTARDLLIARDCVLGGPCPGAGPRSSFAGLMQGATWSRLLELRELLGWELAAIERVADLLVACAAALVPLVARRLGAPANALTWALWFPLTLWTIGYPRLWNPTPWPLALVLTFLGLLHGVRTGGAPALVAAAAALALAVDIHVGAAVLVPFAVFVAAATARRPALALPAASLVFVGALAASSPGAFAENRAIVAAHAMAGLGGLVLALAAGLAARRWFAGPELRRARIVAALACIYGAVVLTLLSRVSGHGLDPRYFAPVVTPAALVVSLGLSPRIPPRVRLAIAGLVAAGHVGLWAAQRAFDPQLRLVEAEAIGRELYGRGLAFGDLYRHLRGPRAFDLVSTLAALEPPDGRAAGHETRDLLVVRADRSALPDPLPGDWRVVALEEGRVAVIVAVTPTLDLTRFEVCGDADDCTAIAVDVARFAQGPGMQWAARAHAGLADLSRRFAGATAGHYRIRRRLTEPLPRIALFRDDCRRWQLDAGEPAEVVAFTVTPGPRCRWWLPPLVEVDVRDLALSSLVAAAGGDWPL</sequence>
<dbReference type="RefSeq" id="WP_096331931.1">
    <property type="nucleotide sequence ID" value="NZ_FOMX01000043.1"/>
</dbReference>
<evidence type="ECO:0000313" key="3">
    <source>
        <dbReference type="Proteomes" id="UP000199400"/>
    </source>
</evidence>
<keyword evidence="3" id="KW-1185">Reference proteome</keyword>
<evidence type="ECO:0000256" key="1">
    <source>
        <dbReference type="SAM" id="Phobius"/>
    </source>
</evidence>
<name>A0A1I2HHF4_9BACT</name>
<keyword evidence="1" id="KW-1133">Transmembrane helix</keyword>
<feature type="transmembrane region" description="Helical" evidence="1">
    <location>
        <begin position="257"/>
        <end position="275"/>
    </location>
</feature>
<evidence type="ECO:0000313" key="2">
    <source>
        <dbReference type="EMBL" id="SFF29574.1"/>
    </source>
</evidence>
<accession>A0A1I2HHF4</accession>
<feature type="transmembrane region" description="Helical" evidence="1">
    <location>
        <begin position="158"/>
        <end position="188"/>
    </location>
</feature>
<feature type="transmembrane region" description="Helical" evidence="1">
    <location>
        <begin position="114"/>
        <end position="131"/>
    </location>
</feature>
<dbReference type="STRING" id="54.SAMN02745121_07992"/>
<protein>
    <submittedName>
        <fullName evidence="2">Uncharacterized protein</fullName>
    </submittedName>
</protein>
<reference evidence="3" key="1">
    <citation type="submission" date="2016-10" db="EMBL/GenBank/DDBJ databases">
        <authorList>
            <person name="Varghese N."/>
            <person name="Submissions S."/>
        </authorList>
    </citation>
    <scope>NUCLEOTIDE SEQUENCE [LARGE SCALE GENOMIC DNA]</scope>
    <source>
        <strain evidence="3">ATCC 25963</strain>
    </source>
</reference>
<organism evidence="2 3">
    <name type="scientific">Nannocystis exedens</name>
    <dbReference type="NCBI Taxonomy" id="54"/>
    <lineage>
        <taxon>Bacteria</taxon>
        <taxon>Pseudomonadati</taxon>
        <taxon>Myxococcota</taxon>
        <taxon>Polyangia</taxon>
        <taxon>Nannocystales</taxon>
        <taxon>Nannocystaceae</taxon>
        <taxon>Nannocystis</taxon>
    </lineage>
</organism>
<keyword evidence="1" id="KW-0472">Membrane</keyword>
<gene>
    <name evidence="2" type="ORF">SAMN02745121_07992</name>
</gene>
<feature type="transmembrane region" description="Helical" evidence="1">
    <location>
        <begin position="223"/>
        <end position="245"/>
    </location>
</feature>